<dbReference type="InterPro" id="IPR007351">
    <property type="entry name" value="YjbR"/>
</dbReference>
<reference evidence="1 2" key="1">
    <citation type="journal article" date="2016" name="Front. Microbiol.">
        <title>Comprehensive Phylogenetic Analysis of Bovine Non-aureus Staphylococci Species Based on Whole-Genome Sequencing.</title>
        <authorList>
            <person name="Naushad S."/>
            <person name="Barkema H.W."/>
            <person name="Luby C."/>
            <person name="Condas L.A."/>
            <person name="Nobrega D.B."/>
            <person name="Carson D.A."/>
            <person name="De Buck J."/>
        </authorList>
    </citation>
    <scope>NUCLEOTIDE SEQUENCE [LARGE SCALE GENOMIC DNA]</scope>
    <source>
        <strain evidence="1 2">SNUC 102</strain>
    </source>
</reference>
<comment type="caution">
    <text evidence="1">The sequence shown here is derived from an EMBL/GenBank/DDBJ whole genome shotgun (WGS) entry which is preliminary data.</text>
</comment>
<organism evidence="1 2">
    <name type="scientific">Staphylococcus xylosus</name>
    <dbReference type="NCBI Taxonomy" id="1288"/>
    <lineage>
        <taxon>Bacteria</taxon>
        <taxon>Bacillati</taxon>
        <taxon>Bacillota</taxon>
        <taxon>Bacilli</taxon>
        <taxon>Bacillales</taxon>
        <taxon>Staphylococcaceae</taxon>
        <taxon>Staphylococcus</taxon>
    </lineage>
</organism>
<dbReference type="PANTHER" id="PTHR35145:SF1">
    <property type="entry name" value="CYTOPLASMIC PROTEIN"/>
    <property type="match status" value="1"/>
</dbReference>
<dbReference type="AlphaFoldDB" id="A0A418ISP0"/>
<dbReference type="Gene3D" id="3.90.1150.30">
    <property type="match status" value="1"/>
</dbReference>
<accession>A0A418ISP0</accession>
<dbReference type="Proteomes" id="UP000285567">
    <property type="component" value="Unassembled WGS sequence"/>
</dbReference>
<dbReference type="SUPFAM" id="SSF142906">
    <property type="entry name" value="YjbR-like"/>
    <property type="match status" value="1"/>
</dbReference>
<dbReference type="InterPro" id="IPR038056">
    <property type="entry name" value="YjbR-like_sf"/>
</dbReference>
<dbReference type="PANTHER" id="PTHR35145">
    <property type="entry name" value="CYTOPLASMIC PROTEIN-RELATED"/>
    <property type="match status" value="1"/>
</dbReference>
<dbReference type="GO" id="GO:0003677">
    <property type="term" value="F:DNA binding"/>
    <property type="evidence" value="ECO:0007669"/>
    <property type="project" value="UniProtKB-KW"/>
</dbReference>
<gene>
    <name evidence="1" type="ORF">BU097_00345</name>
</gene>
<keyword evidence="1" id="KW-0238">DNA-binding</keyword>
<keyword evidence="2" id="KW-1185">Reference proteome</keyword>
<protein>
    <submittedName>
        <fullName evidence="1">MmcQ/YjbR family DNA-binding protein</fullName>
    </submittedName>
</protein>
<sequence length="118" mass="14022">MVNRDDVVNYVTRNYEVKPDYPWQNFPHFATLRHNKNKKWFGLIMNITEDKLGLKSFEEVDVLNVKVDKAFIGPLTKKKGIYKAYHMNKTTWITINLREISNLHYITDLIDESFELTV</sequence>
<evidence type="ECO:0000313" key="2">
    <source>
        <dbReference type="Proteomes" id="UP000285567"/>
    </source>
</evidence>
<dbReference type="EMBL" id="QXUL01000001">
    <property type="protein sequence ID" value="RIN13117.1"/>
    <property type="molecule type" value="Genomic_DNA"/>
</dbReference>
<proteinExistence type="predicted"/>
<dbReference type="OrthoDB" id="9789813at2"/>
<name>A0A418ISP0_STAXY</name>
<dbReference type="Pfam" id="PF04237">
    <property type="entry name" value="YjbR"/>
    <property type="match status" value="1"/>
</dbReference>
<evidence type="ECO:0000313" key="1">
    <source>
        <dbReference type="EMBL" id="RIN13117.1"/>
    </source>
</evidence>
<dbReference type="InterPro" id="IPR058532">
    <property type="entry name" value="YjbR/MT2646/Rv2570-like"/>
</dbReference>